<proteinExistence type="predicted"/>
<feature type="compositionally biased region" description="Basic and acidic residues" evidence="1">
    <location>
        <begin position="22"/>
        <end position="33"/>
    </location>
</feature>
<feature type="compositionally biased region" description="Low complexity" evidence="1">
    <location>
        <begin position="65"/>
        <end position="79"/>
    </location>
</feature>
<reference evidence="2" key="1">
    <citation type="submission" date="2022-10" db="EMBL/GenBank/DDBJ databases">
        <title>Tapping the CABI collections for fungal endophytes: first genome assemblies for Collariella, Neodidymelliopsis, Ascochyta clinopodiicola, Didymella pomorum, Didymosphaeria variabile, Neocosmospora piperis and Neocucurbitaria cava.</title>
        <authorList>
            <person name="Hill R."/>
        </authorList>
    </citation>
    <scope>NUCLEOTIDE SEQUENCE</scope>
    <source>
        <strain evidence="2">IMI 355082</strain>
    </source>
</reference>
<dbReference type="OrthoDB" id="5428259at2759"/>
<feature type="region of interest" description="Disordered" evidence="1">
    <location>
        <begin position="496"/>
        <end position="589"/>
    </location>
</feature>
<evidence type="ECO:0000313" key="2">
    <source>
        <dbReference type="EMBL" id="KAJ4394554.1"/>
    </source>
</evidence>
<feature type="region of interest" description="Disordered" evidence="1">
    <location>
        <begin position="782"/>
        <end position="803"/>
    </location>
</feature>
<gene>
    <name evidence="2" type="ORF">N0V93_003773</name>
</gene>
<feature type="compositionally biased region" description="Basic residues" evidence="1">
    <location>
        <begin position="559"/>
        <end position="579"/>
    </location>
</feature>
<sequence>MSLETDYPTPAELEWESASEWCESKSDIDREHPGPSPVRNKKKPTRTLGRKSNPTAPPPIPSPPSSVSAPPTAPSSVPALPFEDQIHNDQDKYPDLPDYMPCMPQCVPQASARPIFPAQHYPLTAEQFSYLIQQHRFADGQQFQDLQGAVQDNTTTGRNHGAIWYDLSTAKSFLGAGIGLQQGIKTEFQSGNSDLLMDYSGMSLPSWFDPSTGQLRPQYFPQPFEVNGFNHSLAAAMPFALSGAQLAMDPSPFAPHGLRESSVDGECNPLKPKASSSTSNNTIPLICILCEKTPKFSDVSHLLTHVSSKGHLSRRFHLDLQAQTDHEVEQRLLQFDVWFEQHGIQQLLKTRQEAKDQKKRTQARRQRGIENDASHLNPLNQQNWHQGMTFDNSYQTPINNSNNRIRSVYPEPDSPQECFQNDEPIEVGKQGGSRTPTLKGIIHQGMGMFDAATPEMKRVRNQRKHPSVLNKMVLVSESISMTEQVWNESMTKIEHERSVYDTPTDLSSPECKDDDDIDEPQPKKPRDSRAAPRSTVHASERLTRSATRALNGPSTRASRGGKRGGRKRGGGQRSKGKKIPKVEEEDWDSDAELDIRHGKRSLSVFRDDAGGNGSPGGDVFGGRPQGAHGFGGCSFAGQQAGFPPRNAMQALPSNRPLSSMYGRTDNHRFVMYDKENGRGVLSMQQPPNSSGYYQPSQSVQAGAFNPLYVQRPDNFANIYGQGFDNFKPSNSAFQSFNGMDYNGMHGGMSNRLINDLHNGFNSDMTNNLSNIGLSNNDLNHGTNNGSQFRSGNNIGQDNAFNIQ</sequence>
<accession>A0A9W8YZ17</accession>
<protein>
    <submittedName>
        <fullName evidence="2">Uncharacterized protein</fullName>
    </submittedName>
</protein>
<evidence type="ECO:0000256" key="1">
    <source>
        <dbReference type="SAM" id="MobiDB-lite"/>
    </source>
</evidence>
<comment type="caution">
    <text evidence="2">The sequence shown here is derived from an EMBL/GenBank/DDBJ whole genome shotgun (WGS) entry which is preliminary data.</text>
</comment>
<organism evidence="2 3">
    <name type="scientific">Gnomoniopsis smithogilvyi</name>
    <dbReference type="NCBI Taxonomy" id="1191159"/>
    <lineage>
        <taxon>Eukaryota</taxon>
        <taxon>Fungi</taxon>
        <taxon>Dikarya</taxon>
        <taxon>Ascomycota</taxon>
        <taxon>Pezizomycotina</taxon>
        <taxon>Sordariomycetes</taxon>
        <taxon>Sordariomycetidae</taxon>
        <taxon>Diaporthales</taxon>
        <taxon>Gnomoniaceae</taxon>
        <taxon>Gnomoniopsis</taxon>
    </lineage>
</organism>
<feature type="compositionally biased region" description="Pro residues" evidence="1">
    <location>
        <begin position="55"/>
        <end position="64"/>
    </location>
</feature>
<name>A0A9W8YZ17_9PEZI</name>
<feature type="compositionally biased region" description="Polar residues" evidence="1">
    <location>
        <begin position="544"/>
        <end position="557"/>
    </location>
</feature>
<feature type="compositionally biased region" description="Polar residues" evidence="1">
    <location>
        <begin position="377"/>
        <end position="386"/>
    </location>
</feature>
<feature type="compositionally biased region" description="Basic residues" evidence="1">
    <location>
        <begin position="39"/>
        <end position="49"/>
    </location>
</feature>
<dbReference type="EMBL" id="JAPEVB010000002">
    <property type="protein sequence ID" value="KAJ4394554.1"/>
    <property type="molecule type" value="Genomic_DNA"/>
</dbReference>
<keyword evidence="3" id="KW-1185">Reference proteome</keyword>
<feature type="compositionally biased region" description="Basic and acidic residues" evidence="1">
    <location>
        <begin position="520"/>
        <end position="530"/>
    </location>
</feature>
<dbReference type="Proteomes" id="UP001140453">
    <property type="component" value="Unassembled WGS sequence"/>
</dbReference>
<dbReference type="AlphaFoldDB" id="A0A9W8YZ17"/>
<feature type="region of interest" description="Disordered" evidence="1">
    <location>
        <begin position="350"/>
        <end position="386"/>
    </location>
</feature>
<evidence type="ECO:0000313" key="3">
    <source>
        <dbReference type="Proteomes" id="UP001140453"/>
    </source>
</evidence>
<feature type="region of interest" description="Disordered" evidence="1">
    <location>
        <begin position="1"/>
        <end position="81"/>
    </location>
</feature>
<feature type="compositionally biased region" description="Basic residues" evidence="1">
    <location>
        <begin position="357"/>
        <end position="366"/>
    </location>
</feature>